<name>A0A183K7W0_9TREM</name>
<dbReference type="AlphaFoldDB" id="A0A183K7W0"/>
<dbReference type="Proteomes" id="UP000279833">
    <property type="component" value="Unassembled WGS sequence"/>
</dbReference>
<evidence type="ECO:0000313" key="2">
    <source>
        <dbReference type="Proteomes" id="UP000279833"/>
    </source>
</evidence>
<dbReference type="EMBL" id="UZAK01034187">
    <property type="protein sequence ID" value="VDP42975.1"/>
    <property type="molecule type" value="Genomic_DNA"/>
</dbReference>
<gene>
    <name evidence="1" type="ORF">SCUD_LOCUS11089</name>
</gene>
<sequence>MRRQDYLFLVVELNLRKKHVHWKLDYVGFWLYEGDLLLLPYVFRSPYSHALEVRQILLPQ</sequence>
<dbReference type="WBParaSite" id="SCUD_0001108901-mRNA-1">
    <property type="protein sequence ID" value="SCUD_0001108901-mRNA-1"/>
    <property type="gene ID" value="SCUD_0001108901"/>
</dbReference>
<evidence type="ECO:0000313" key="1">
    <source>
        <dbReference type="EMBL" id="VDP42975.1"/>
    </source>
</evidence>
<reference evidence="3" key="1">
    <citation type="submission" date="2016-06" db="UniProtKB">
        <authorList>
            <consortium name="WormBaseParasite"/>
        </authorList>
    </citation>
    <scope>IDENTIFICATION</scope>
</reference>
<protein>
    <submittedName>
        <fullName evidence="3">Transposase</fullName>
    </submittedName>
</protein>
<organism evidence="3">
    <name type="scientific">Schistosoma curassoni</name>
    <dbReference type="NCBI Taxonomy" id="6186"/>
    <lineage>
        <taxon>Eukaryota</taxon>
        <taxon>Metazoa</taxon>
        <taxon>Spiralia</taxon>
        <taxon>Lophotrochozoa</taxon>
        <taxon>Platyhelminthes</taxon>
        <taxon>Trematoda</taxon>
        <taxon>Digenea</taxon>
        <taxon>Strigeidida</taxon>
        <taxon>Schistosomatoidea</taxon>
        <taxon>Schistosomatidae</taxon>
        <taxon>Schistosoma</taxon>
    </lineage>
</organism>
<evidence type="ECO:0000313" key="3">
    <source>
        <dbReference type="WBParaSite" id="SCUD_0001108901-mRNA-1"/>
    </source>
</evidence>
<reference evidence="1 2" key="2">
    <citation type="submission" date="2018-11" db="EMBL/GenBank/DDBJ databases">
        <authorList>
            <consortium name="Pathogen Informatics"/>
        </authorList>
    </citation>
    <scope>NUCLEOTIDE SEQUENCE [LARGE SCALE GENOMIC DNA]</scope>
    <source>
        <strain evidence="1">Dakar</strain>
        <strain evidence="2">Dakar, Senegal</strain>
    </source>
</reference>
<proteinExistence type="predicted"/>
<accession>A0A183K7W0</accession>
<keyword evidence="2" id="KW-1185">Reference proteome</keyword>